<name>A0A179HQ80_PURLI</name>
<evidence type="ECO:0000313" key="2">
    <source>
        <dbReference type="Proteomes" id="UP000078340"/>
    </source>
</evidence>
<proteinExistence type="predicted"/>
<dbReference type="AlphaFoldDB" id="A0A179HQ80"/>
<protein>
    <submittedName>
        <fullName evidence="1">Uncharacterized protein</fullName>
    </submittedName>
</protein>
<gene>
    <name evidence="1" type="ORF">VFPFJ_03441</name>
</gene>
<accession>A0A179HQ80</accession>
<organism evidence="1 2">
    <name type="scientific">Purpureocillium lilacinum</name>
    <name type="common">Paecilomyces lilacinus</name>
    <dbReference type="NCBI Taxonomy" id="33203"/>
    <lineage>
        <taxon>Eukaryota</taxon>
        <taxon>Fungi</taxon>
        <taxon>Dikarya</taxon>
        <taxon>Ascomycota</taxon>
        <taxon>Pezizomycotina</taxon>
        <taxon>Sordariomycetes</taxon>
        <taxon>Hypocreomycetidae</taxon>
        <taxon>Hypocreales</taxon>
        <taxon>Ophiocordycipitaceae</taxon>
        <taxon>Purpureocillium</taxon>
    </lineage>
</organism>
<dbReference type="EMBL" id="LSBI01000003">
    <property type="protein sequence ID" value="OAQ91701.1"/>
    <property type="molecule type" value="Genomic_DNA"/>
</dbReference>
<comment type="caution">
    <text evidence="1">The sequence shown here is derived from an EMBL/GenBank/DDBJ whole genome shotgun (WGS) entry which is preliminary data.</text>
</comment>
<sequence length="84" mass="9190">MFAPHTAARDTIQHIAAQRNPSALEWVPLIRPDRPWSAISAARTEDVVTVRGHVTKFYSYCSLTPPSDGLLPHALTAVVTGDCH</sequence>
<evidence type="ECO:0000313" key="1">
    <source>
        <dbReference type="EMBL" id="OAQ91701.1"/>
    </source>
</evidence>
<dbReference type="Proteomes" id="UP000078340">
    <property type="component" value="Unassembled WGS sequence"/>
</dbReference>
<reference evidence="1 2" key="1">
    <citation type="submission" date="2016-02" db="EMBL/GenBank/DDBJ databases">
        <title>Biosynthesis of antibiotic leucinostatins and their inhibition on Phytophthora in bio-control Purpureocillium lilacinum.</title>
        <authorList>
            <person name="Wang G."/>
            <person name="Liu Z."/>
            <person name="Lin R."/>
            <person name="Li E."/>
            <person name="Mao Z."/>
            <person name="Ling J."/>
            <person name="Yin W."/>
            <person name="Xie B."/>
        </authorList>
    </citation>
    <scope>NUCLEOTIDE SEQUENCE [LARGE SCALE GENOMIC DNA]</scope>
    <source>
        <strain evidence="1">PLFJ-1</strain>
    </source>
</reference>